<accession>A0A4U5QJT7</accession>
<dbReference type="AlphaFoldDB" id="A0A4U5QJT7"/>
<comment type="caution">
    <text evidence="2">The sequence shown here is derived from an EMBL/GenBank/DDBJ whole genome shotgun (WGS) entry which is preliminary data.</text>
</comment>
<keyword evidence="1" id="KW-0812">Transmembrane</keyword>
<sequence>MNSVFVLMHFTWFGYDAAAWVMHGLVQAGSSVVDVWDASLMKVVYFKASCFYMRKMNIVFILLHFTWSGCYMGNAWVGPSGFFFGRHMGCKFNDSCVFLCGINFKAGYIKLVQAGSTYGIPASPPDYSTAELVSSFFVSPMVSPMLEPLFHSIRLETERVRRDFLEILTAKISKAGVLTHKSVFFPTILGPDKLDGGLISFSPTFSVKDLPFVWPDRVSGFSFVHIHIVHIVIVGVDFSTHPDDDGFFEGFSSWNVVPLCNRASGLGRVFLACHPL</sequence>
<proteinExistence type="predicted"/>
<protein>
    <submittedName>
        <fullName evidence="2">Uncharacterized protein</fullName>
    </submittedName>
</protein>
<name>A0A4U5QJT7_POPAL</name>
<organism evidence="2">
    <name type="scientific">Populus alba</name>
    <name type="common">White poplar</name>
    <dbReference type="NCBI Taxonomy" id="43335"/>
    <lineage>
        <taxon>Eukaryota</taxon>
        <taxon>Viridiplantae</taxon>
        <taxon>Streptophyta</taxon>
        <taxon>Embryophyta</taxon>
        <taxon>Tracheophyta</taxon>
        <taxon>Spermatophyta</taxon>
        <taxon>Magnoliopsida</taxon>
        <taxon>eudicotyledons</taxon>
        <taxon>Gunneridae</taxon>
        <taxon>Pentapetalae</taxon>
        <taxon>rosids</taxon>
        <taxon>fabids</taxon>
        <taxon>Malpighiales</taxon>
        <taxon>Salicaceae</taxon>
        <taxon>Saliceae</taxon>
        <taxon>Populus</taxon>
    </lineage>
</organism>
<evidence type="ECO:0000256" key="1">
    <source>
        <dbReference type="SAM" id="Phobius"/>
    </source>
</evidence>
<feature type="transmembrane region" description="Helical" evidence="1">
    <location>
        <begin position="57"/>
        <end position="77"/>
    </location>
</feature>
<reference evidence="2" key="1">
    <citation type="submission" date="2018-10" db="EMBL/GenBank/DDBJ databases">
        <title>Population genomic analysis revealed the cold adaptation of white poplar.</title>
        <authorList>
            <person name="Liu Y.-J."/>
        </authorList>
    </citation>
    <scope>NUCLEOTIDE SEQUENCE [LARGE SCALE GENOMIC DNA]</scope>
    <source>
        <strain evidence="2">PAL-ZL1</strain>
    </source>
</reference>
<gene>
    <name evidence="2" type="ORF">D5086_0000078280</name>
</gene>
<evidence type="ECO:0000313" key="2">
    <source>
        <dbReference type="EMBL" id="TKS10923.1"/>
    </source>
</evidence>
<keyword evidence="1" id="KW-1133">Transmembrane helix</keyword>
<dbReference type="EMBL" id="RCHU01000221">
    <property type="protein sequence ID" value="TKS10923.1"/>
    <property type="molecule type" value="Genomic_DNA"/>
</dbReference>
<keyword evidence="1" id="KW-0472">Membrane</keyword>